<dbReference type="PANTHER" id="PTHR40047">
    <property type="entry name" value="UPF0703 PROTEIN YCGQ"/>
    <property type="match status" value="1"/>
</dbReference>
<sequence>MSAASKAAIHAIIRSVILFGFTLYILYLSEKGALNYYIAPRMELYVKLAGLSLYALAVQQAFHAYRTWRKRTAIPSCDCSPAPAGGVWKHAAVYLFFLFPLMLGLFTPDTALGSKLVERKGMNYAASSNLQSGGASPSQGKRPEQQAAPNAADQQREQQGNGQNIDDAFPHSATESQDTQPGAADDAIPIAPQQDNRSGDAPEADAVQPPGSTLEAPVPDSEPTRPLSDEELNALFPEDNVLFSGYAKYARSVYNHEVIEVPEHSYTEVLTTLDLYKEQFVGKTIRISGFVYKPAELATDQFAITRYAMQCCSADAAPYGVLSFYPRAATLVEDEWLEVTGTIRTAVMNDMELLALDVQQVRKIEEPSDPYVYPNFDFGFE</sequence>
<dbReference type="InterPro" id="IPR015402">
    <property type="entry name" value="DUF1980"/>
</dbReference>
<evidence type="ECO:0008006" key="7">
    <source>
        <dbReference type="Google" id="ProtNLM"/>
    </source>
</evidence>
<protein>
    <recommendedName>
        <fullName evidence="7">TIGR03943 family protein</fullName>
    </recommendedName>
</protein>
<feature type="compositionally biased region" description="Low complexity" evidence="1">
    <location>
        <begin position="180"/>
        <end position="195"/>
    </location>
</feature>
<name>A0A8J4M137_9BACL</name>
<dbReference type="EMBL" id="BOVK01000012">
    <property type="protein sequence ID" value="GIQ68104.1"/>
    <property type="molecule type" value="Genomic_DNA"/>
</dbReference>
<feature type="compositionally biased region" description="Polar residues" evidence="1">
    <location>
        <begin position="127"/>
        <end position="139"/>
    </location>
</feature>
<accession>A0A8J4M137</accession>
<proteinExistence type="predicted"/>
<evidence type="ECO:0000313" key="5">
    <source>
        <dbReference type="EMBL" id="GIQ68104.1"/>
    </source>
</evidence>
<dbReference type="Pfam" id="PF21537">
    <property type="entry name" value="DUF1980_C"/>
    <property type="match status" value="1"/>
</dbReference>
<gene>
    <name evidence="5" type="ORF">XYCOK13_09280</name>
</gene>
<dbReference type="InterPro" id="IPR048447">
    <property type="entry name" value="DUF1980_C"/>
</dbReference>
<keyword evidence="2" id="KW-1133">Transmembrane helix</keyword>
<evidence type="ECO:0000259" key="4">
    <source>
        <dbReference type="Pfam" id="PF21537"/>
    </source>
</evidence>
<evidence type="ECO:0000256" key="2">
    <source>
        <dbReference type="SAM" id="Phobius"/>
    </source>
</evidence>
<evidence type="ECO:0000256" key="1">
    <source>
        <dbReference type="SAM" id="MobiDB-lite"/>
    </source>
</evidence>
<dbReference type="InterPro" id="IPR052955">
    <property type="entry name" value="UPF0703_membrane_permease"/>
</dbReference>
<dbReference type="Proteomes" id="UP000677918">
    <property type="component" value="Unassembled WGS sequence"/>
</dbReference>
<feature type="transmembrane region" description="Helical" evidence="2">
    <location>
        <begin position="7"/>
        <end position="27"/>
    </location>
</feature>
<comment type="caution">
    <text evidence="5">The sequence shown here is derived from an EMBL/GenBank/DDBJ whole genome shotgun (WGS) entry which is preliminary data.</text>
</comment>
<dbReference type="Pfam" id="PF09323">
    <property type="entry name" value="DUF1980"/>
    <property type="match status" value="1"/>
</dbReference>
<feature type="domain" description="DUF1980" evidence="3">
    <location>
        <begin position="13"/>
        <end position="123"/>
    </location>
</feature>
<dbReference type="AlphaFoldDB" id="A0A8J4M137"/>
<dbReference type="InterPro" id="IPR048493">
    <property type="entry name" value="DUF1980_N"/>
</dbReference>
<dbReference type="NCBIfam" id="TIGR03943">
    <property type="entry name" value="TIGR03943 family putative permease subunit"/>
    <property type="match status" value="1"/>
</dbReference>
<keyword evidence="2" id="KW-0472">Membrane</keyword>
<reference evidence="5" key="1">
    <citation type="submission" date="2021-04" db="EMBL/GenBank/DDBJ databases">
        <title>Draft genome sequence of Xylanibacillus composti strain K13.</title>
        <authorList>
            <person name="Uke A."/>
            <person name="Chhe C."/>
            <person name="Baramee S."/>
            <person name="Kosugi A."/>
        </authorList>
    </citation>
    <scope>NUCLEOTIDE SEQUENCE</scope>
    <source>
        <strain evidence="5">K13</strain>
    </source>
</reference>
<keyword evidence="6" id="KW-1185">Reference proteome</keyword>
<feature type="region of interest" description="Disordered" evidence="1">
    <location>
        <begin position="127"/>
        <end position="228"/>
    </location>
</feature>
<feature type="transmembrane region" description="Helical" evidence="2">
    <location>
        <begin position="91"/>
        <end position="112"/>
    </location>
</feature>
<evidence type="ECO:0000259" key="3">
    <source>
        <dbReference type="Pfam" id="PF09323"/>
    </source>
</evidence>
<dbReference type="RefSeq" id="WP_213410721.1">
    <property type="nucleotide sequence ID" value="NZ_BOVK01000012.1"/>
</dbReference>
<organism evidence="5 6">
    <name type="scientific">Xylanibacillus composti</name>
    <dbReference type="NCBI Taxonomy" id="1572762"/>
    <lineage>
        <taxon>Bacteria</taxon>
        <taxon>Bacillati</taxon>
        <taxon>Bacillota</taxon>
        <taxon>Bacilli</taxon>
        <taxon>Bacillales</taxon>
        <taxon>Paenibacillaceae</taxon>
        <taxon>Xylanibacillus</taxon>
    </lineage>
</organism>
<dbReference type="PANTHER" id="PTHR40047:SF1">
    <property type="entry name" value="UPF0703 PROTEIN YCGQ"/>
    <property type="match status" value="1"/>
</dbReference>
<feature type="domain" description="DUF1980" evidence="4">
    <location>
        <begin position="247"/>
        <end position="374"/>
    </location>
</feature>
<keyword evidence="2" id="KW-0812">Transmembrane</keyword>
<evidence type="ECO:0000313" key="6">
    <source>
        <dbReference type="Proteomes" id="UP000677918"/>
    </source>
</evidence>